<gene>
    <name evidence="1" type="ORF">ACFO8Q_09565</name>
</gene>
<sequence length="113" mass="13997">MNYRFDYDERLGIRLPYLEVEWEELSDQERHDMIMEWEKIKARIPDRIMEIEREINNRQLQASQAEDWDKICKLYEEIYTYASVINDLHIWMRVNQDFDAEPGISEEHENREK</sequence>
<keyword evidence="2" id="KW-1185">Reference proteome</keyword>
<proteinExistence type="predicted"/>
<name>A0ABV9Q1J7_9BACL</name>
<organism evidence="1 2">
    <name type="scientific">Effusibacillus consociatus</name>
    <dbReference type="NCBI Taxonomy" id="1117041"/>
    <lineage>
        <taxon>Bacteria</taxon>
        <taxon>Bacillati</taxon>
        <taxon>Bacillota</taxon>
        <taxon>Bacilli</taxon>
        <taxon>Bacillales</taxon>
        <taxon>Alicyclobacillaceae</taxon>
        <taxon>Effusibacillus</taxon>
    </lineage>
</organism>
<dbReference type="EMBL" id="JBHSHC010000079">
    <property type="protein sequence ID" value="MFC4767608.1"/>
    <property type="molecule type" value="Genomic_DNA"/>
</dbReference>
<accession>A0ABV9Q1J7</accession>
<evidence type="ECO:0000313" key="2">
    <source>
        <dbReference type="Proteomes" id="UP001596002"/>
    </source>
</evidence>
<reference evidence="2" key="1">
    <citation type="journal article" date="2019" name="Int. J. Syst. Evol. Microbiol.">
        <title>The Global Catalogue of Microorganisms (GCM) 10K type strain sequencing project: providing services to taxonomists for standard genome sequencing and annotation.</title>
        <authorList>
            <consortium name="The Broad Institute Genomics Platform"/>
            <consortium name="The Broad Institute Genome Sequencing Center for Infectious Disease"/>
            <person name="Wu L."/>
            <person name="Ma J."/>
        </authorList>
    </citation>
    <scope>NUCLEOTIDE SEQUENCE [LARGE SCALE GENOMIC DNA]</scope>
    <source>
        <strain evidence="2">WYCCWR 12678</strain>
    </source>
</reference>
<dbReference type="RefSeq" id="WP_380025530.1">
    <property type="nucleotide sequence ID" value="NZ_JBHSHC010000079.1"/>
</dbReference>
<comment type="caution">
    <text evidence="1">The sequence shown here is derived from an EMBL/GenBank/DDBJ whole genome shotgun (WGS) entry which is preliminary data.</text>
</comment>
<protein>
    <submittedName>
        <fullName evidence="1">Uncharacterized protein</fullName>
    </submittedName>
</protein>
<evidence type="ECO:0000313" key="1">
    <source>
        <dbReference type="EMBL" id="MFC4767608.1"/>
    </source>
</evidence>
<dbReference type="Proteomes" id="UP001596002">
    <property type="component" value="Unassembled WGS sequence"/>
</dbReference>